<comment type="caution">
    <text evidence="4">The sequence shown here is derived from an EMBL/GenBank/DDBJ whole genome shotgun (WGS) entry which is preliminary data.</text>
</comment>
<evidence type="ECO:0000313" key="5">
    <source>
        <dbReference type="Proteomes" id="UP001293593"/>
    </source>
</evidence>
<evidence type="ECO:0000256" key="2">
    <source>
        <dbReference type="ARBA" id="ARBA00022679"/>
    </source>
</evidence>
<dbReference type="InterPro" id="IPR023213">
    <property type="entry name" value="CAT-like_dom_sf"/>
</dbReference>
<accession>A0AAE1N7T1</accession>
<evidence type="ECO:0000256" key="1">
    <source>
        <dbReference type="ARBA" id="ARBA00009861"/>
    </source>
</evidence>
<dbReference type="AlphaFoldDB" id="A0AAE1N7T1"/>
<organism evidence="4 5">
    <name type="scientific">Acacia crassicarpa</name>
    <name type="common">northern wattle</name>
    <dbReference type="NCBI Taxonomy" id="499986"/>
    <lineage>
        <taxon>Eukaryota</taxon>
        <taxon>Viridiplantae</taxon>
        <taxon>Streptophyta</taxon>
        <taxon>Embryophyta</taxon>
        <taxon>Tracheophyta</taxon>
        <taxon>Spermatophyta</taxon>
        <taxon>Magnoliopsida</taxon>
        <taxon>eudicotyledons</taxon>
        <taxon>Gunneridae</taxon>
        <taxon>Pentapetalae</taxon>
        <taxon>rosids</taxon>
        <taxon>fabids</taxon>
        <taxon>Fabales</taxon>
        <taxon>Fabaceae</taxon>
        <taxon>Caesalpinioideae</taxon>
        <taxon>mimosoid clade</taxon>
        <taxon>Acacieae</taxon>
        <taxon>Acacia</taxon>
    </lineage>
</organism>
<keyword evidence="5" id="KW-1185">Reference proteome</keyword>
<dbReference type="Gene3D" id="3.30.559.10">
    <property type="entry name" value="Chloramphenicol acetyltransferase-like domain"/>
    <property type="match status" value="2"/>
</dbReference>
<proteinExistence type="inferred from homology"/>
<reference evidence="4" key="1">
    <citation type="submission" date="2023-10" db="EMBL/GenBank/DDBJ databases">
        <title>Chromosome-level genome of the transformable northern wattle, Acacia crassicarpa.</title>
        <authorList>
            <person name="Massaro I."/>
            <person name="Sinha N.R."/>
            <person name="Poethig S."/>
            <person name="Leichty A.R."/>
        </authorList>
    </citation>
    <scope>NUCLEOTIDE SEQUENCE</scope>
    <source>
        <strain evidence="4">Acra3RX</strain>
        <tissue evidence="4">Leaf</tissue>
    </source>
</reference>
<dbReference type="EMBL" id="JAWXYG010000001">
    <property type="protein sequence ID" value="KAK4284182.1"/>
    <property type="molecule type" value="Genomic_DNA"/>
</dbReference>
<keyword evidence="2" id="KW-0808">Transferase</keyword>
<comment type="similarity">
    <text evidence="1">Belongs to the plant acyltransferase family.</text>
</comment>
<sequence length="501" mass="56111">MKEVEVEVVSKEDIKPSSSTPSNLGIFKLCLLDHLIPAPYAPIIFFYPSLTLSEKNPNINFLHILKQSLSQTLTLFYPLAGKIKDDFSIHCNDEGANFVEAKVKCSVSEFLANPDLISLHKLLPCDLNIPKESYGGTYVSNIQVSVFECGGISIGLCISHRVLDGVSLSCFLKAWTSKASDNNHKEVVKPELLMASSMFPMDDDDHDDSLWLRDSSMAMWSSMFKKGNFVTRRFWFTNSAIAKLKVQMVDSSVCRDDGMVKNNPTRLEIVSAILWKSFMDASKAQSDFCNNSTQLKRASLASHLVNLRKRIKTDDLSCRSAENAIGNLLWLAFAKSNIADNNNNYETRLDGLAKKLRKALSTINDKFIENILTNNFTRKSAILQSLNIKAKIDEDEEIEEEEVGFNNDKDEVEEEVECLGFSSWCNLGFNEVDFGWGKPLWVSSIGMCGSSVYMNLVVLVDSRFGDDGIEAWVTLDEPFMAYLETNPQLLGYAILDPSPLI</sequence>
<gene>
    <name evidence="4" type="ORF">QN277_001048</name>
</gene>
<name>A0AAE1N7T1_9FABA</name>
<dbReference type="Pfam" id="PF02458">
    <property type="entry name" value="Transferase"/>
    <property type="match status" value="1"/>
</dbReference>
<dbReference type="GO" id="GO:0016746">
    <property type="term" value="F:acyltransferase activity"/>
    <property type="evidence" value="ECO:0007669"/>
    <property type="project" value="UniProtKB-KW"/>
</dbReference>
<dbReference type="Proteomes" id="UP001293593">
    <property type="component" value="Unassembled WGS sequence"/>
</dbReference>
<dbReference type="PANTHER" id="PTHR31623">
    <property type="entry name" value="F21J9.9"/>
    <property type="match status" value="1"/>
</dbReference>
<evidence type="ECO:0000313" key="4">
    <source>
        <dbReference type="EMBL" id="KAK4284182.1"/>
    </source>
</evidence>
<keyword evidence="3" id="KW-0012">Acyltransferase</keyword>
<dbReference type="PANTHER" id="PTHR31623:SF110">
    <property type="entry name" value="VINORINE SYNTHASE-LIKE"/>
    <property type="match status" value="1"/>
</dbReference>
<protein>
    <submittedName>
        <fullName evidence="4">Uncharacterized protein</fullName>
    </submittedName>
</protein>
<evidence type="ECO:0000256" key="3">
    <source>
        <dbReference type="ARBA" id="ARBA00023315"/>
    </source>
</evidence>